<evidence type="ECO:0000259" key="1">
    <source>
        <dbReference type="Pfam" id="PF00535"/>
    </source>
</evidence>
<proteinExistence type="predicted"/>
<dbReference type="Pfam" id="PF00535">
    <property type="entry name" value="Glycos_transf_2"/>
    <property type="match status" value="1"/>
</dbReference>
<dbReference type="InterPro" id="IPR050834">
    <property type="entry name" value="Glycosyltransf_2"/>
</dbReference>
<name>A0A842D2L4_9LIST</name>
<dbReference type="CDD" id="cd00761">
    <property type="entry name" value="Glyco_tranf_GTA_type"/>
    <property type="match status" value="1"/>
</dbReference>
<dbReference type="Proteomes" id="UP000546806">
    <property type="component" value="Unassembled WGS sequence"/>
</dbReference>
<dbReference type="RefSeq" id="WP_185533887.1">
    <property type="nucleotide sequence ID" value="NZ_JAARWW010000007.1"/>
</dbReference>
<dbReference type="AlphaFoldDB" id="A0A842D2L4"/>
<dbReference type="PANTHER" id="PTHR43685:SF2">
    <property type="entry name" value="GLYCOSYLTRANSFERASE 2-LIKE DOMAIN-CONTAINING PROTEIN"/>
    <property type="match status" value="1"/>
</dbReference>
<dbReference type="InterPro" id="IPR029044">
    <property type="entry name" value="Nucleotide-diphossugar_trans"/>
</dbReference>
<gene>
    <name evidence="2" type="ORF">HCA78_14955</name>
</gene>
<protein>
    <submittedName>
        <fullName evidence="2">Glycosyltransferase family 2 protein</fullName>
    </submittedName>
</protein>
<evidence type="ECO:0000313" key="3">
    <source>
        <dbReference type="Proteomes" id="UP000546806"/>
    </source>
</evidence>
<dbReference type="InterPro" id="IPR001173">
    <property type="entry name" value="Glyco_trans_2-like"/>
</dbReference>
<keyword evidence="2" id="KW-0808">Transferase</keyword>
<evidence type="ECO:0000313" key="2">
    <source>
        <dbReference type="EMBL" id="MBC2005072.1"/>
    </source>
</evidence>
<organism evidence="2 3">
    <name type="scientific">Listeria booriae</name>
    <dbReference type="NCBI Taxonomy" id="1552123"/>
    <lineage>
        <taxon>Bacteria</taxon>
        <taxon>Bacillati</taxon>
        <taxon>Bacillota</taxon>
        <taxon>Bacilli</taxon>
        <taxon>Bacillales</taxon>
        <taxon>Listeriaceae</taxon>
        <taxon>Listeria</taxon>
    </lineage>
</organism>
<accession>A0A842D2L4</accession>
<sequence>MNSNWQPDLVSIIMPCYNANDTILASIESVLYQTYSNWELLIVDDCSTDASLATLKELQDPRIHVLGLAENSGVAVARNRAIQMAAGQYVAFLDSDDSWEPGKLSKQLAFMRQNKAAISYTEYYIVQRQRKKLVKVPATLTYKQLLKNTIMGCLTVIIDRHIVGQVKMPQMRTRQDTATWLSILKQGYTAHGLQEPLAQYVITNDSLSGKKTQMLRQNWHLYRDVEGLAFLPAAYVFVCYATNAVKKRIF</sequence>
<comment type="caution">
    <text evidence="2">The sequence shown here is derived from an EMBL/GenBank/DDBJ whole genome shotgun (WGS) entry which is preliminary data.</text>
</comment>
<dbReference type="GO" id="GO:0016740">
    <property type="term" value="F:transferase activity"/>
    <property type="evidence" value="ECO:0007669"/>
    <property type="project" value="UniProtKB-KW"/>
</dbReference>
<dbReference type="EMBL" id="JAARWW010000007">
    <property type="protein sequence ID" value="MBC2005072.1"/>
    <property type="molecule type" value="Genomic_DNA"/>
</dbReference>
<dbReference type="SUPFAM" id="SSF53448">
    <property type="entry name" value="Nucleotide-diphospho-sugar transferases"/>
    <property type="match status" value="1"/>
</dbReference>
<reference evidence="2 3" key="1">
    <citation type="submission" date="2020-03" db="EMBL/GenBank/DDBJ databases">
        <title>Soil Listeria distribution.</title>
        <authorList>
            <person name="Liao J."/>
            <person name="Wiedmann M."/>
        </authorList>
    </citation>
    <scope>NUCLEOTIDE SEQUENCE [LARGE SCALE GENOMIC DNA]</scope>
    <source>
        <strain evidence="2 3">FSL L7-0435</strain>
    </source>
</reference>
<dbReference type="PANTHER" id="PTHR43685">
    <property type="entry name" value="GLYCOSYLTRANSFERASE"/>
    <property type="match status" value="1"/>
</dbReference>
<dbReference type="FunFam" id="3.90.550.10:FF:000130">
    <property type="entry name" value="Family 2 glycosyl transferase"/>
    <property type="match status" value="1"/>
</dbReference>
<dbReference type="Gene3D" id="3.90.550.10">
    <property type="entry name" value="Spore Coat Polysaccharide Biosynthesis Protein SpsA, Chain A"/>
    <property type="match status" value="1"/>
</dbReference>
<feature type="domain" description="Glycosyltransferase 2-like" evidence="1">
    <location>
        <begin position="11"/>
        <end position="137"/>
    </location>
</feature>